<accession>A0A2H4YD46</accession>
<proteinExistence type="predicted"/>
<dbReference type="Gene3D" id="3.40.420.10">
    <property type="entry name" value="Ricin (A subunit), domain 1"/>
    <property type="match status" value="1"/>
</dbReference>
<dbReference type="GO" id="GO:0017148">
    <property type="term" value="P:negative regulation of translation"/>
    <property type="evidence" value="ECO:0007669"/>
    <property type="project" value="InterPro"/>
</dbReference>
<organism evidence="2">
    <name type="scientific">Spiroplasma endosymbiont of Myrmica scabrinodis</name>
    <dbReference type="NCBI Taxonomy" id="2059445"/>
    <lineage>
        <taxon>Bacteria</taxon>
        <taxon>Bacillati</taxon>
        <taxon>Mycoplasmatota</taxon>
        <taxon>Mollicutes</taxon>
        <taxon>Entomoplasmatales</taxon>
        <taxon>Spiroplasmataceae</taxon>
        <taxon>Spiroplasma</taxon>
    </lineage>
</organism>
<feature type="chain" id="PRO_5014139812" evidence="1">
    <location>
        <begin position="20"/>
        <end position="391"/>
    </location>
</feature>
<sequence length="391" mass="44694">MKKLLSLLSVLTISGTALPTVVANSPYDKKIEQTKLESNEINSLQTNNLEKLKRVKRNPSQEQKIIVTNELKLLKDFSRTTRLQSSFSQQLEVIISNLQESGIIWQIVTENSDSLLYGFNNRIRNDGLTVIVIPILIGGTKIEVVLTGHNLYVNGFILRDLNNEAHYYFCDGDDILIKSIMSNNPIYNISPANTHNLNFRADYNRLGRNQGTNYNTIQWETIFEDTNYLANLIQWRNITYNSNNHAVFAGDNAQARRAFRNLILITSESLRNYNIADRINRLSISRGNNYNSERWSVFNILASNWDDVSGTAWGTNRGGQVSRWRFINTRNGNENPLANSVIRIISSSTTSELMPICEEGYLTHRFPRNVKSKNVCSFEGKVKLETFREDL</sequence>
<name>A0A2H4YD46_9MOLU</name>
<dbReference type="InterPro" id="IPR016138">
    <property type="entry name" value="Ribosome_inactivat_prot_sub1"/>
</dbReference>
<dbReference type="InterPro" id="IPR001574">
    <property type="entry name" value="Ribosome_inactivat_prot"/>
</dbReference>
<reference evidence="2" key="1">
    <citation type="submission" date="2017-11" db="EMBL/GenBank/DDBJ databases">
        <title>Evolution and diversity of inherited Spiroplasma in Myrmica ants.</title>
        <authorList>
            <person name="Ballinger M.J."/>
            <person name="Moore L.D."/>
            <person name="Perlman S.J."/>
        </authorList>
    </citation>
    <scope>NUCLEOTIDE SEQUENCE</scope>
</reference>
<dbReference type="InterPro" id="IPR036041">
    <property type="entry name" value="Ribosome-inact_prot_sf"/>
</dbReference>
<evidence type="ECO:0000256" key="1">
    <source>
        <dbReference type="SAM" id="SignalP"/>
    </source>
</evidence>
<dbReference type="SUPFAM" id="SSF56371">
    <property type="entry name" value="Ribosome inactivating proteins (RIP)"/>
    <property type="match status" value="1"/>
</dbReference>
<dbReference type="EMBL" id="MG570383">
    <property type="protein sequence ID" value="AUE22030.1"/>
    <property type="molecule type" value="Genomic_DNA"/>
</dbReference>
<keyword evidence="1" id="KW-0732">Signal</keyword>
<dbReference type="GO" id="GO:0030598">
    <property type="term" value="F:rRNA N-glycosylase activity"/>
    <property type="evidence" value="ECO:0007669"/>
    <property type="project" value="InterPro"/>
</dbReference>
<dbReference type="AlphaFoldDB" id="A0A2H4YD46"/>
<feature type="signal peptide" evidence="1">
    <location>
        <begin position="1"/>
        <end position="19"/>
    </location>
</feature>
<evidence type="ECO:0000313" key="2">
    <source>
        <dbReference type="EMBL" id="AUE22030.1"/>
    </source>
</evidence>
<protein>
    <submittedName>
        <fullName evidence="2">Ribosome-inactivating protein</fullName>
    </submittedName>
</protein>
<gene>
    <name evidence="2" type="primary">RIP</name>
</gene>
<dbReference type="Pfam" id="PF00161">
    <property type="entry name" value="RIP"/>
    <property type="match status" value="1"/>
</dbReference>